<keyword evidence="3" id="KW-1185">Reference proteome</keyword>
<feature type="signal peptide" evidence="1">
    <location>
        <begin position="1"/>
        <end position="17"/>
    </location>
</feature>
<accession>A0A9N9F8H2</accession>
<dbReference type="OrthoDB" id="2443686at2759"/>
<proteinExistence type="predicted"/>
<protein>
    <submittedName>
        <fullName evidence="2">1509_t:CDS:1</fullName>
    </submittedName>
</protein>
<evidence type="ECO:0000313" key="2">
    <source>
        <dbReference type="EMBL" id="CAG8516770.1"/>
    </source>
</evidence>
<keyword evidence="1" id="KW-0732">Signal</keyword>
<name>A0A9N9F8H2_9GLOM</name>
<dbReference type="Proteomes" id="UP000789405">
    <property type="component" value="Unassembled WGS sequence"/>
</dbReference>
<dbReference type="AlphaFoldDB" id="A0A9N9F8H2"/>
<reference evidence="2" key="1">
    <citation type="submission" date="2021-06" db="EMBL/GenBank/DDBJ databases">
        <authorList>
            <person name="Kallberg Y."/>
            <person name="Tangrot J."/>
            <person name="Rosling A."/>
        </authorList>
    </citation>
    <scope>NUCLEOTIDE SEQUENCE</scope>
    <source>
        <strain evidence="2">MA453B</strain>
    </source>
</reference>
<comment type="caution">
    <text evidence="2">The sequence shown here is derived from an EMBL/GenBank/DDBJ whole genome shotgun (WGS) entry which is preliminary data.</text>
</comment>
<sequence>MLFHLYVFTQFVFFVFSQCNFNTSYTCTGLLQGQYCGGYSGMTGCDSTNVYEYSSQGQVYNYGYRDSCAQCGGLICPSQSQNKTNNPIS</sequence>
<dbReference type="EMBL" id="CAJVPY010001321">
    <property type="protein sequence ID" value="CAG8516770.1"/>
    <property type="molecule type" value="Genomic_DNA"/>
</dbReference>
<evidence type="ECO:0000256" key="1">
    <source>
        <dbReference type="SAM" id="SignalP"/>
    </source>
</evidence>
<evidence type="ECO:0000313" key="3">
    <source>
        <dbReference type="Proteomes" id="UP000789405"/>
    </source>
</evidence>
<feature type="non-terminal residue" evidence="2">
    <location>
        <position position="1"/>
    </location>
</feature>
<gene>
    <name evidence="2" type="ORF">DERYTH_LOCUS3664</name>
</gene>
<organism evidence="2 3">
    <name type="scientific">Dentiscutata erythropus</name>
    <dbReference type="NCBI Taxonomy" id="1348616"/>
    <lineage>
        <taxon>Eukaryota</taxon>
        <taxon>Fungi</taxon>
        <taxon>Fungi incertae sedis</taxon>
        <taxon>Mucoromycota</taxon>
        <taxon>Glomeromycotina</taxon>
        <taxon>Glomeromycetes</taxon>
        <taxon>Diversisporales</taxon>
        <taxon>Gigasporaceae</taxon>
        <taxon>Dentiscutata</taxon>
    </lineage>
</organism>
<feature type="chain" id="PRO_5040245045" evidence="1">
    <location>
        <begin position="18"/>
        <end position="89"/>
    </location>
</feature>